<keyword evidence="2" id="KW-1185">Reference proteome</keyword>
<evidence type="ECO:0000313" key="1">
    <source>
        <dbReference type="EMBL" id="KAJ6636678.1"/>
    </source>
</evidence>
<name>A0A9Q0MRI7_9DIPT</name>
<feature type="non-terminal residue" evidence="1">
    <location>
        <position position="1"/>
    </location>
</feature>
<protein>
    <submittedName>
        <fullName evidence="1">Uncharacterized protein</fullName>
    </submittedName>
</protein>
<dbReference type="EMBL" id="WJQU01000004">
    <property type="protein sequence ID" value="KAJ6636678.1"/>
    <property type="molecule type" value="Genomic_DNA"/>
</dbReference>
<dbReference type="OrthoDB" id="10618976at2759"/>
<proteinExistence type="predicted"/>
<accession>A0A9Q0MRI7</accession>
<gene>
    <name evidence="1" type="ORF">Bhyg_15271</name>
</gene>
<reference evidence="1" key="1">
    <citation type="submission" date="2022-07" db="EMBL/GenBank/DDBJ databases">
        <authorList>
            <person name="Trinca V."/>
            <person name="Uliana J.V.C."/>
            <person name="Torres T.T."/>
            <person name="Ward R.J."/>
            <person name="Monesi N."/>
        </authorList>
    </citation>
    <scope>NUCLEOTIDE SEQUENCE</scope>
    <source>
        <strain evidence="1">HSMRA1968</strain>
        <tissue evidence="1">Whole embryos</tissue>
    </source>
</reference>
<dbReference type="Proteomes" id="UP001151699">
    <property type="component" value="Chromosome C"/>
</dbReference>
<dbReference type="AlphaFoldDB" id="A0A9Q0MRI7"/>
<comment type="caution">
    <text evidence="1">The sequence shown here is derived from an EMBL/GenBank/DDBJ whole genome shotgun (WGS) entry which is preliminary data.</text>
</comment>
<organism evidence="1 2">
    <name type="scientific">Pseudolycoriella hygida</name>
    <dbReference type="NCBI Taxonomy" id="35572"/>
    <lineage>
        <taxon>Eukaryota</taxon>
        <taxon>Metazoa</taxon>
        <taxon>Ecdysozoa</taxon>
        <taxon>Arthropoda</taxon>
        <taxon>Hexapoda</taxon>
        <taxon>Insecta</taxon>
        <taxon>Pterygota</taxon>
        <taxon>Neoptera</taxon>
        <taxon>Endopterygota</taxon>
        <taxon>Diptera</taxon>
        <taxon>Nematocera</taxon>
        <taxon>Sciaroidea</taxon>
        <taxon>Sciaridae</taxon>
        <taxon>Pseudolycoriella</taxon>
    </lineage>
</organism>
<evidence type="ECO:0000313" key="2">
    <source>
        <dbReference type="Proteomes" id="UP001151699"/>
    </source>
</evidence>
<sequence>MGCELTKLSFGRMSTGVKTSRINWSFFLLQNGLKLPLSINHTTLINNNNRHANHHHHSTPHIAIDQQHNGSKYGLSIFLLHVKRKDSQTPYIPINNFYDILVLYSIANSKTHDFTKNEDFGASQISAECDPEQRVCGKTCCDPGQLCLHVPLVGLAICLLS</sequence>